<evidence type="ECO:0000259" key="8">
    <source>
        <dbReference type="PROSITE" id="PS50893"/>
    </source>
</evidence>
<keyword evidence="11" id="KW-1185">Reference proteome</keyword>
<dbReference type="PANTHER" id="PTHR24221:SF653">
    <property type="entry name" value="TRANSPORT ATP-BINDING PROTEIN CYDC"/>
    <property type="match status" value="1"/>
</dbReference>
<dbReference type="GO" id="GO:0005524">
    <property type="term" value="F:ATP binding"/>
    <property type="evidence" value="ECO:0007669"/>
    <property type="project" value="UniProtKB-KW"/>
</dbReference>
<dbReference type="InterPro" id="IPR039421">
    <property type="entry name" value="Type_1_exporter"/>
</dbReference>
<evidence type="ECO:0000313" key="11">
    <source>
        <dbReference type="Proteomes" id="UP001501321"/>
    </source>
</evidence>
<keyword evidence="4 10" id="KW-0067">ATP-binding</keyword>
<dbReference type="InterPro" id="IPR036640">
    <property type="entry name" value="ABC1_TM_sf"/>
</dbReference>
<keyword evidence="2 7" id="KW-0812">Transmembrane</keyword>
<evidence type="ECO:0000313" key="10">
    <source>
        <dbReference type="EMBL" id="GAA4496972.1"/>
    </source>
</evidence>
<dbReference type="InterPro" id="IPR027417">
    <property type="entry name" value="P-loop_NTPase"/>
</dbReference>
<dbReference type="CDD" id="cd18585">
    <property type="entry name" value="ABC_6TM_CydC"/>
    <property type="match status" value="1"/>
</dbReference>
<dbReference type="PANTHER" id="PTHR24221">
    <property type="entry name" value="ATP-BINDING CASSETTE SUB-FAMILY B"/>
    <property type="match status" value="1"/>
</dbReference>
<accession>A0ABP8Q639</accession>
<dbReference type="InterPro" id="IPR014223">
    <property type="entry name" value="ABC_CydC/D"/>
</dbReference>
<feature type="transmembrane region" description="Helical" evidence="7">
    <location>
        <begin position="20"/>
        <end position="39"/>
    </location>
</feature>
<dbReference type="EMBL" id="BAABFC010000009">
    <property type="protein sequence ID" value="GAA4496972.1"/>
    <property type="molecule type" value="Genomic_DNA"/>
</dbReference>
<keyword evidence="3" id="KW-0547">Nucleotide-binding</keyword>
<dbReference type="NCBIfam" id="NF008364">
    <property type="entry name" value="PRK11160.1"/>
    <property type="match status" value="1"/>
</dbReference>
<proteinExistence type="predicted"/>
<keyword evidence="5 7" id="KW-1133">Transmembrane helix</keyword>
<reference evidence="11" key="1">
    <citation type="journal article" date="2019" name="Int. J. Syst. Evol. Microbiol.">
        <title>The Global Catalogue of Microorganisms (GCM) 10K type strain sequencing project: providing services to taxonomists for standard genome sequencing and annotation.</title>
        <authorList>
            <consortium name="The Broad Institute Genomics Platform"/>
            <consortium name="The Broad Institute Genome Sequencing Center for Infectious Disease"/>
            <person name="Wu L."/>
            <person name="Ma J."/>
        </authorList>
    </citation>
    <scope>NUCLEOTIDE SEQUENCE [LARGE SCALE GENOMIC DNA]</scope>
    <source>
        <strain evidence="11">JCM 32226</strain>
    </source>
</reference>
<comment type="subcellular location">
    <subcellularLocation>
        <location evidence="1">Cell membrane</location>
        <topology evidence="1">Multi-pass membrane protein</topology>
    </subcellularLocation>
</comment>
<dbReference type="SUPFAM" id="SSF52540">
    <property type="entry name" value="P-loop containing nucleoside triphosphate hydrolases"/>
    <property type="match status" value="1"/>
</dbReference>
<feature type="transmembrane region" description="Helical" evidence="7">
    <location>
        <begin position="249"/>
        <end position="272"/>
    </location>
</feature>
<dbReference type="Gene3D" id="3.40.50.300">
    <property type="entry name" value="P-loop containing nucleotide triphosphate hydrolases"/>
    <property type="match status" value="1"/>
</dbReference>
<dbReference type="PROSITE" id="PS00211">
    <property type="entry name" value="ABC_TRANSPORTER_1"/>
    <property type="match status" value="1"/>
</dbReference>
<dbReference type="Pfam" id="PF00005">
    <property type="entry name" value="ABC_tran"/>
    <property type="match status" value="1"/>
</dbReference>
<name>A0ABP8Q639_9GAMM</name>
<dbReference type="InterPro" id="IPR017871">
    <property type="entry name" value="ABC_transporter-like_CS"/>
</dbReference>
<dbReference type="InterPro" id="IPR011527">
    <property type="entry name" value="ABC1_TM_dom"/>
</dbReference>
<evidence type="ECO:0000256" key="1">
    <source>
        <dbReference type="ARBA" id="ARBA00004651"/>
    </source>
</evidence>
<evidence type="ECO:0000256" key="3">
    <source>
        <dbReference type="ARBA" id="ARBA00022741"/>
    </source>
</evidence>
<dbReference type="Pfam" id="PF00664">
    <property type="entry name" value="ABC_membrane"/>
    <property type="match status" value="1"/>
</dbReference>
<feature type="transmembrane region" description="Helical" evidence="7">
    <location>
        <begin position="284"/>
        <end position="303"/>
    </location>
</feature>
<feature type="domain" description="ABC transporter" evidence="8">
    <location>
        <begin position="343"/>
        <end position="579"/>
    </location>
</feature>
<feature type="transmembrane region" description="Helical" evidence="7">
    <location>
        <begin position="139"/>
        <end position="161"/>
    </location>
</feature>
<evidence type="ECO:0000259" key="9">
    <source>
        <dbReference type="PROSITE" id="PS50929"/>
    </source>
</evidence>
<evidence type="ECO:0000256" key="6">
    <source>
        <dbReference type="ARBA" id="ARBA00023136"/>
    </source>
</evidence>
<evidence type="ECO:0000256" key="7">
    <source>
        <dbReference type="SAM" id="Phobius"/>
    </source>
</evidence>
<dbReference type="PROSITE" id="PS50929">
    <property type="entry name" value="ABC_TM1F"/>
    <property type="match status" value="1"/>
</dbReference>
<dbReference type="InterPro" id="IPR003439">
    <property type="entry name" value="ABC_transporter-like_ATP-bd"/>
</dbReference>
<feature type="domain" description="ABC transmembrane type-1" evidence="9">
    <location>
        <begin position="23"/>
        <end position="315"/>
    </location>
</feature>
<protein>
    <submittedName>
        <fullName evidence="10">Cysteine/glutathione ABC transporter ATP-binding protein/permease CydC</fullName>
    </submittedName>
</protein>
<keyword evidence="6 7" id="KW-0472">Membrane</keyword>
<evidence type="ECO:0000256" key="2">
    <source>
        <dbReference type="ARBA" id="ARBA00022692"/>
    </source>
</evidence>
<evidence type="ECO:0000256" key="4">
    <source>
        <dbReference type="ARBA" id="ARBA00022840"/>
    </source>
</evidence>
<dbReference type="NCBIfam" id="TIGR02868">
    <property type="entry name" value="CydC"/>
    <property type="match status" value="1"/>
</dbReference>
<dbReference type="Gene3D" id="1.20.1560.10">
    <property type="entry name" value="ABC transporter type 1, transmembrane domain"/>
    <property type="match status" value="1"/>
</dbReference>
<gene>
    <name evidence="10" type="primary">cydC</name>
    <name evidence="10" type="ORF">GCM10023095_12810</name>
</gene>
<dbReference type="InterPro" id="IPR003593">
    <property type="entry name" value="AAA+_ATPase"/>
</dbReference>
<sequence length="581" mass="62922">MIAAIQALWPYLRLYRQHALPLLLGLLLSLFTLAAGIGLLSLSGWFLSACAVAGLTLATRQSFNYLFPAGGVRFLSIMRTAGRWAERVVSHDATFRLLTSLRSRFWQQLLPLPSARLQGFRQADLLNRLVSDIDALDHLYLRLITPLLSALLMLLALFGFLCLFDPSQAAVLTGVLSLLVVLLPLLFYRLGQAPGRALALSRASLRTQLVDYVDNQAELLLCGAEPSWRAKLEADEAHLLTQQRRLASLGGLATGLFQSLLGMVTVLMLWLAADGVGEAPPGPLTALMVFVSLAAFELVLPLANAFTHLSTTLTAARRLNEITAPGERLTYGEHPTPAQTGQLHIRDLAFAYGAAPRVLTDLSLELAPGQKVAILGPTGCGKSTLLSLLTRELTPASGSLTLDGRPLADYSEGALRASMAVVGQRVHLFSATLADNLRLAKPTATDDELLAVLAAVELDRLLPEADPRKALALWLGEGGRQLSGGELRRLELARALLHDAPLLLLDEATEGLDPATEQAILALILRHAQDKSLLMITHRLTGLAQMDSIGLLEDGRLRCLAPHAELLAQDDHYRRLHQQLA</sequence>
<organism evidence="10 11">
    <name type="scientific">Pseudaeromonas paramecii</name>
    <dbReference type="NCBI Taxonomy" id="2138166"/>
    <lineage>
        <taxon>Bacteria</taxon>
        <taxon>Pseudomonadati</taxon>
        <taxon>Pseudomonadota</taxon>
        <taxon>Gammaproteobacteria</taxon>
        <taxon>Aeromonadales</taxon>
        <taxon>Aeromonadaceae</taxon>
        <taxon>Pseudaeromonas</taxon>
    </lineage>
</organism>
<dbReference type="SUPFAM" id="SSF90123">
    <property type="entry name" value="ABC transporter transmembrane region"/>
    <property type="match status" value="1"/>
</dbReference>
<dbReference type="SMART" id="SM00382">
    <property type="entry name" value="AAA"/>
    <property type="match status" value="1"/>
</dbReference>
<dbReference type="PROSITE" id="PS50893">
    <property type="entry name" value="ABC_TRANSPORTER_2"/>
    <property type="match status" value="1"/>
</dbReference>
<feature type="transmembrane region" description="Helical" evidence="7">
    <location>
        <begin position="167"/>
        <end position="188"/>
    </location>
</feature>
<comment type="caution">
    <text evidence="10">The sequence shown here is derived from an EMBL/GenBank/DDBJ whole genome shotgun (WGS) entry which is preliminary data.</text>
</comment>
<evidence type="ECO:0000256" key="5">
    <source>
        <dbReference type="ARBA" id="ARBA00022989"/>
    </source>
</evidence>
<dbReference type="Proteomes" id="UP001501321">
    <property type="component" value="Unassembled WGS sequence"/>
</dbReference>